<dbReference type="EMBL" id="JANPWB010000006">
    <property type="protein sequence ID" value="KAJ1175516.1"/>
    <property type="molecule type" value="Genomic_DNA"/>
</dbReference>
<keyword evidence="2" id="KW-1185">Reference proteome</keyword>
<evidence type="ECO:0000313" key="1">
    <source>
        <dbReference type="EMBL" id="KAJ1175516.1"/>
    </source>
</evidence>
<comment type="caution">
    <text evidence="1">The sequence shown here is derived from an EMBL/GenBank/DDBJ whole genome shotgun (WGS) entry which is preliminary data.</text>
</comment>
<accession>A0AAV7TGK1</accession>
<gene>
    <name evidence="1" type="ORF">NDU88_000804</name>
</gene>
<name>A0AAV7TGK1_PLEWA</name>
<dbReference type="AlphaFoldDB" id="A0AAV7TGK1"/>
<protein>
    <submittedName>
        <fullName evidence="1">Uncharacterized protein</fullName>
    </submittedName>
</protein>
<organism evidence="1 2">
    <name type="scientific">Pleurodeles waltl</name>
    <name type="common">Iberian ribbed newt</name>
    <dbReference type="NCBI Taxonomy" id="8319"/>
    <lineage>
        <taxon>Eukaryota</taxon>
        <taxon>Metazoa</taxon>
        <taxon>Chordata</taxon>
        <taxon>Craniata</taxon>
        <taxon>Vertebrata</taxon>
        <taxon>Euteleostomi</taxon>
        <taxon>Amphibia</taxon>
        <taxon>Batrachia</taxon>
        <taxon>Caudata</taxon>
        <taxon>Salamandroidea</taxon>
        <taxon>Salamandridae</taxon>
        <taxon>Pleurodelinae</taxon>
        <taxon>Pleurodeles</taxon>
    </lineage>
</organism>
<reference evidence="1" key="1">
    <citation type="journal article" date="2022" name="bioRxiv">
        <title>Sequencing and chromosome-scale assembly of the giantPleurodeles waltlgenome.</title>
        <authorList>
            <person name="Brown T."/>
            <person name="Elewa A."/>
            <person name="Iarovenko S."/>
            <person name="Subramanian E."/>
            <person name="Araus A.J."/>
            <person name="Petzold A."/>
            <person name="Susuki M."/>
            <person name="Suzuki K.-i.T."/>
            <person name="Hayashi T."/>
            <person name="Toyoda A."/>
            <person name="Oliveira C."/>
            <person name="Osipova E."/>
            <person name="Leigh N.D."/>
            <person name="Simon A."/>
            <person name="Yun M.H."/>
        </authorList>
    </citation>
    <scope>NUCLEOTIDE SEQUENCE</scope>
    <source>
        <strain evidence="1">20211129_DDA</strain>
        <tissue evidence="1">Liver</tissue>
    </source>
</reference>
<evidence type="ECO:0000313" key="2">
    <source>
        <dbReference type="Proteomes" id="UP001066276"/>
    </source>
</evidence>
<dbReference type="Proteomes" id="UP001066276">
    <property type="component" value="Chromosome 3_2"/>
</dbReference>
<sequence>MGEDALLQIAVGMKEPQHPCGLFSSRQNVRIPARLHARTIILMSTANKSSERRCEACRSVTNRVFQRASGSRSCAHKHIKTNESSEQRLCRSVPHYRQWMQNLQAAIPRRR</sequence>
<proteinExistence type="predicted"/>